<dbReference type="Pfam" id="PF17919">
    <property type="entry name" value="RT_RNaseH_2"/>
    <property type="match status" value="1"/>
</dbReference>
<accession>A0ABQ9GN95</accession>
<dbReference type="EMBL" id="JARBHB010000010">
    <property type="protein sequence ID" value="KAJ8873493.1"/>
    <property type="molecule type" value="Genomic_DNA"/>
</dbReference>
<organism evidence="3 4">
    <name type="scientific">Dryococelus australis</name>
    <dbReference type="NCBI Taxonomy" id="614101"/>
    <lineage>
        <taxon>Eukaryota</taxon>
        <taxon>Metazoa</taxon>
        <taxon>Ecdysozoa</taxon>
        <taxon>Arthropoda</taxon>
        <taxon>Hexapoda</taxon>
        <taxon>Insecta</taxon>
        <taxon>Pterygota</taxon>
        <taxon>Neoptera</taxon>
        <taxon>Polyneoptera</taxon>
        <taxon>Phasmatodea</taxon>
        <taxon>Verophasmatodea</taxon>
        <taxon>Anareolatae</taxon>
        <taxon>Phasmatidae</taxon>
        <taxon>Eurycanthinae</taxon>
        <taxon>Dryococelus</taxon>
    </lineage>
</organism>
<feature type="domain" description="Reverse transcriptase/retrotransposon-derived protein RNase H-like" evidence="2">
    <location>
        <begin position="111"/>
        <end position="165"/>
    </location>
</feature>
<evidence type="ECO:0000256" key="1">
    <source>
        <dbReference type="ARBA" id="ARBA00023268"/>
    </source>
</evidence>
<dbReference type="Proteomes" id="UP001159363">
    <property type="component" value="Chromosome 9"/>
</dbReference>
<name>A0ABQ9GN95_9NEOP</name>
<proteinExistence type="predicted"/>
<keyword evidence="4" id="KW-1185">Reference proteome</keyword>
<dbReference type="InterPro" id="IPR050951">
    <property type="entry name" value="Retrovirus_Pol_polyprotein"/>
</dbReference>
<dbReference type="PANTHER" id="PTHR37984">
    <property type="entry name" value="PROTEIN CBG26694"/>
    <property type="match status" value="1"/>
</dbReference>
<dbReference type="PANTHER" id="PTHR37984:SF5">
    <property type="entry name" value="PROTEIN NYNRIN-LIKE"/>
    <property type="match status" value="1"/>
</dbReference>
<dbReference type="InterPro" id="IPR041577">
    <property type="entry name" value="RT_RNaseH_2"/>
</dbReference>
<gene>
    <name evidence="3" type="ORF">PR048_024311</name>
</gene>
<keyword evidence="1" id="KW-0511">Multifunctional enzyme</keyword>
<evidence type="ECO:0000259" key="2">
    <source>
        <dbReference type="Pfam" id="PF17919"/>
    </source>
</evidence>
<evidence type="ECO:0000313" key="3">
    <source>
        <dbReference type="EMBL" id="KAJ8873493.1"/>
    </source>
</evidence>
<dbReference type="SUPFAM" id="SSF56672">
    <property type="entry name" value="DNA/RNA polymerases"/>
    <property type="match status" value="1"/>
</dbReference>
<sequence>MREVEFLEYITSGEGIRPGNDLQQSIKEVAETIMVTQLKAYLGLIYFYARFVPKVEFLEYITSGEGIRPGNDLQQSIKEVAETIMVTQLKAYLGLIYFYARFVPKWIFQTLALVVFDPWKPLIVTSDGSQYGMGAVLSHRMPDGSEQPICFASKTLSKAEQGYFTLHIVHRLLNTIFGGSISRKGMIAAVGFAPFNI</sequence>
<dbReference type="InterPro" id="IPR043502">
    <property type="entry name" value="DNA/RNA_pol_sf"/>
</dbReference>
<comment type="caution">
    <text evidence="3">The sequence shown here is derived from an EMBL/GenBank/DDBJ whole genome shotgun (WGS) entry which is preliminary data.</text>
</comment>
<reference evidence="3 4" key="1">
    <citation type="submission" date="2023-02" db="EMBL/GenBank/DDBJ databases">
        <title>LHISI_Scaffold_Assembly.</title>
        <authorList>
            <person name="Stuart O.P."/>
            <person name="Cleave R."/>
            <person name="Magrath M.J.L."/>
            <person name="Mikheyev A.S."/>
        </authorList>
    </citation>
    <scope>NUCLEOTIDE SEQUENCE [LARGE SCALE GENOMIC DNA]</scope>
    <source>
        <strain evidence="3">Daus_M_001</strain>
        <tissue evidence="3">Leg muscle</tissue>
    </source>
</reference>
<protein>
    <recommendedName>
        <fullName evidence="2">Reverse transcriptase/retrotransposon-derived protein RNase H-like domain-containing protein</fullName>
    </recommendedName>
</protein>
<evidence type="ECO:0000313" key="4">
    <source>
        <dbReference type="Proteomes" id="UP001159363"/>
    </source>
</evidence>